<keyword evidence="3" id="KW-0378">Hydrolase</keyword>
<keyword evidence="4" id="KW-0342">GTP-binding</keyword>
<evidence type="ECO:0000256" key="1">
    <source>
        <dbReference type="ARBA" id="ARBA00004370"/>
    </source>
</evidence>
<feature type="coiled-coil region" evidence="6">
    <location>
        <begin position="588"/>
        <end position="615"/>
    </location>
</feature>
<dbReference type="SUPFAM" id="SSF52540">
    <property type="entry name" value="P-loop containing nucleoside triphosphate hydrolases"/>
    <property type="match status" value="2"/>
</dbReference>
<dbReference type="GO" id="GO:0008053">
    <property type="term" value="P:mitochondrial fusion"/>
    <property type="evidence" value="ECO:0007669"/>
    <property type="project" value="TreeGrafter"/>
</dbReference>
<evidence type="ECO:0000259" key="8">
    <source>
        <dbReference type="Pfam" id="PF00350"/>
    </source>
</evidence>
<dbReference type="InterPro" id="IPR027417">
    <property type="entry name" value="P-loop_NTPase"/>
</dbReference>
<dbReference type="Gene3D" id="3.40.50.300">
    <property type="entry name" value="P-loop containing nucleotide triphosphate hydrolases"/>
    <property type="match status" value="2"/>
</dbReference>
<evidence type="ECO:0000313" key="10">
    <source>
        <dbReference type="Proteomes" id="UP000571017"/>
    </source>
</evidence>
<keyword evidence="2" id="KW-0547">Nucleotide-binding</keyword>
<feature type="domain" description="Dynamin N-terminal" evidence="8">
    <location>
        <begin position="619"/>
        <end position="844"/>
    </location>
</feature>
<dbReference type="AlphaFoldDB" id="A0A838CQ10"/>
<proteinExistence type="predicted"/>
<organism evidence="9 10">
    <name type="scientific">Halobacillus locisalis</name>
    <dbReference type="NCBI Taxonomy" id="220753"/>
    <lineage>
        <taxon>Bacteria</taxon>
        <taxon>Bacillati</taxon>
        <taxon>Bacillota</taxon>
        <taxon>Bacilli</taxon>
        <taxon>Bacillales</taxon>
        <taxon>Bacillaceae</taxon>
        <taxon>Halobacillus</taxon>
    </lineage>
</organism>
<keyword evidence="6" id="KW-0175">Coiled coil</keyword>
<dbReference type="PANTHER" id="PTHR10465:SF0">
    <property type="entry name" value="SARCALUMENIN"/>
    <property type="match status" value="1"/>
</dbReference>
<keyword evidence="5" id="KW-0472">Membrane</keyword>
<dbReference type="GO" id="GO:0003924">
    <property type="term" value="F:GTPase activity"/>
    <property type="evidence" value="ECO:0007669"/>
    <property type="project" value="InterPro"/>
</dbReference>
<dbReference type="GO" id="GO:0005525">
    <property type="term" value="F:GTP binding"/>
    <property type="evidence" value="ECO:0007669"/>
    <property type="project" value="UniProtKB-KW"/>
</dbReference>
<dbReference type="InterPro" id="IPR027094">
    <property type="entry name" value="Mitofusin_fam"/>
</dbReference>
<dbReference type="CDD" id="cd09912">
    <property type="entry name" value="DLP_2"/>
    <property type="match status" value="2"/>
</dbReference>
<dbReference type="Pfam" id="PF00350">
    <property type="entry name" value="Dynamin_N"/>
    <property type="match status" value="2"/>
</dbReference>
<dbReference type="Proteomes" id="UP000571017">
    <property type="component" value="Unassembled WGS sequence"/>
</dbReference>
<comment type="caution">
    <text evidence="9">The sequence shown here is derived from an EMBL/GenBank/DDBJ whole genome shotgun (WGS) entry which is preliminary data.</text>
</comment>
<gene>
    <name evidence="9" type="ORF">H0266_03495</name>
</gene>
<evidence type="ECO:0000256" key="6">
    <source>
        <dbReference type="SAM" id="Coils"/>
    </source>
</evidence>
<feature type="compositionally biased region" description="Polar residues" evidence="7">
    <location>
        <begin position="546"/>
        <end position="555"/>
    </location>
</feature>
<dbReference type="EMBL" id="JACEFG010000001">
    <property type="protein sequence ID" value="MBA2173958.1"/>
    <property type="molecule type" value="Genomic_DNA"/>
</dbReference>
<evidence type="ECO:0000256" key="3">
    <source>
        <dbReference type="ARBA" id="ARBA00022801"/>
    </source>
</evidence>
<evidence type="ECO:0000256" key="2">
    <source>
        <dbReference type="ARBA" id="ARBA00022741"/>
    </source>
</evidence>
<evidence type="ECO:0000256" key="4">
    <source>
        <dbReference type="ARBA" id="ARBA00023134"/>
    </source>
</evidence>
<accession>A0A838CQ10</accession>
<reference evidence="9 10" key="1">
    <citation type="journal article" date="2004" name="Extremophiles">
        <title>Halobacillus locisalis sp. nov., a halophilic bacterium isolated from a marine solar saltern of the Yellow Sea in Korea.</title>
        <authorList>
            <person name="Yoon J.H."/>
            <person name="Kang K.H."/>
            <person name="Oh T.K."/>
            <person name="Park Y.H."/>
        </authorList>
    </citation>
    <scope>NUCLEOTIDE SEQUENCE [LARGE SCALE GENOMIC DNA]</scope>
    <source>
        <strain evidence="9 10">KCTC 3788</strain>
    </source>
</reference>
<name>A0A838CQ10_9BACI</name>
<feature type="coiled-coil region" evidence="6">
    <location>
        <begin position="477"/>
        <end position="510"/>
    </location>
</feature>
<comment type="subcellular location">
    <subcellularLocation>
        <location evidence="1">Membrane</location>
    </subcellularLocation>
</comment>
<evidence type="ECO:0000256" key="5">
    <source>
        <dbReference type="ARBA" id="ARBA00023136"/>
    </source>
</evidence>
<dbReference type="RefSeq" id="WP_181470983.1">
    <property type="nucleotide sequence ID" value="NZ_JACEFG010000001.1"/>
</dbReference>
<evidence type="ECO:0000256" key="7">
    <source>
        <dbReference type="SAM" id="MobiDB-lite"/>
    </source>
</evidence>
<protein>
    <submittedName>
        <fullName evidence="9">Dynamin family protein</fullName>
    </submittedName>
</protein>
<feature type="compositionally biased region" description="Basic and acidic residues" evidence="7">
    <location>
        <begin position="571"/>
        <end position="580"/>
    </location>
</feature>
<dbReference type="PANTHER" id="PTHR10465">
    <property type="entry name" value="TRANSMEMBRANE GTPASE FZO1"/>
    <property type="match status" value="1"/>
</dbReference>
<keyword evidence="10" id="KW-1185">Reference proteome</keyword>
<evidence type="ECO:0000313" key="9">
    <source>
        <dbReference type="EMBL" id="MBA2173958.1"/>
    </source>
</evidence>
<dbReference type="GO" id="GO:0016020">
    <property type="term" value="C:membrane"/>
    <property type="evidence" value="ECO:0007669"/>
    <property type="project" value="UniProtKB-SubCell"/>
</dbReference>
<sequence length="1197" mass="139935">MTVTMTTTTTTLQYLYHQFENLDSNTSEKILDLIEKQEQEQTMIGFAGHFSAGKSTLINTLLERDLLPSSPIPTSANIVHLTEGDPYTITYFREDAPVKYSGEIPFHTVKALCKDGEQITRVDISRQGTGLPEHVTLLDTPGVDSTNDADRLITESSLHVMDYMYYVMDYNHVQSEVNLQFLLEMQKRGTPFSIVINQIDKHDEEELPFKSFQTSVKESLHQWGIQVDHIYYVSLRDFSLKQNEYSTLERDFKSLFHGSLEKSEEQILRSLKQVVSEYQASEDQKKDKERHQLEERYEELALHVPEGAVDGYPDIEQLQKEAEESFHDQVRSFIPNAYLMPSQLREEAERFLESVQPGFKVGFLFSKQKTEDEQAEREKVFHEHLMKTVEKNLVWPLRERMVRLIEAYDIGDPSLLQLVQSESFEYAPSRLHDLVESGASVTGAYVLRYTDEVSKDVKREMKTHIHSWWKAFNDALEEQHEKRREESREVYEAVEELHHIQNQLQRIEENKADEWAKIDHWFEKPEPLEDMKDHVEHQLLKRRNRMTTGTITAPSENRKEDVQAETNQVTSEKKPSSKNEVMETVHQLIEAVDSIEGLETLVEQLRSKQSRLRNRRYTVALFGAFSAGKSSFANALLGDRLLPASPNPTTATINKISPPDSMHPHQTIRVSVKKENELIDDLSDPLQKIGVEGHQLSDIRSRLEELTDDAWMKLSHKNRAFIHAFLEGYDHMSEQLGKIITIPWEQFSQYVADESFSCFIESMELYYDCRWTRAGVTLVDTPGADSVNARHTDVSFEYIKDADAILFVTYYNHPFSKADQSFLTQLGRVKDSFAMDKMFFILNAADLAESDEELQHVERYVKEQLQGFHIRQPRLFSLSSKEALQEKRSELPSSLDSFEDCFEQFLEEELQQVLIESIKEDMDSVSQTIQSFIDYARLDEQERANRLESLKEEKERANKRFEPKDLTSDLKQIENKATKQLHYVHERMMLNANDLFKQHVNPATINGKDAPPREQVQSSIKHFIEDINFEMKQELRAVSLRIERMLENMMVNEKDRIEKELRTIENALRLQMPEWEPLDVPRFESVWSLSDKEVNSLSKEFKNTRSFFEKNEKEELKEDLLKRISPELKAALHKEQQTIQTYYQNHWESQYETHRVEWQHQIDAIFERLRYSLNHTVDVQELTQKQEHVDSIISRSN</sequence>
<feature type="region of interest" description="Disordered" evidence="7">
    <location>
        <begin position="546"/>
        <end position="580"/>
    </location>
</feature>
<feature type="domain" description="Dynamin N-terminal" evidence="8">
    <location>
        <begin position="44"/>
        <end position="198"/>
    </location>
</feature>
<dbReference type="InterPro" id="IPR045063">
    <property type="entry name" value="Dynamin_N"/>
</dbReference>